<dbReference type="Proteomes" id="UP001176961">
    <property type="component" value="Unassembled WGS sequence"/>
</dbReference>
<accession>A0AA36MF92</accession>
<feature type="domain" description="Neurotransmitter-gated ion-channel transmembrane" evidence="13">
    <location>
        <begin position="287"/>
        <end position="368"/>
    </location>
</feature>
<comment type="caution">
    <text evidence="14">The sequence shown here is derived from an EMBL/GenBank/DDBJ whole genome shotgun (WGS) entry which is preliminary data.</text>
</comment>
<dbReference type="InterPro" id="IPR038050">
    <property type="entry name" value="Neuro_actylchol_rec"/>
</dbReference>
<evidence type="ECO:0000259" key="13">
    <source>
        <dbReference type="Pfam" id="PF02932"/>
    </source>
</evidence>
<evidence type="ECO:0000256" key="8">
    <source>
        <dbReference type="ARBA" id="ARBA00023065"/>
    </source>
</evidence>
<dbReference type="EMBL" id="CATQJL010000316">
    <property type="protein sequence ID" value="CAJ0607237.1"/>
    <property type="molecule type" value="Genomic_DNA"/>
</dbReference>
<reference evidence="14" key="1">
    <citation type="submission" date="2023-07" db="EMBL/GenBank/DDBJ databases">
        <authorList>
            <consortium name="CYATHOMIX"/>
        </authorList>
    </citation>
    <scope>NUCLEOTIDE SEQUENCE</scope>
    <source>
        <strain evidence="14">N/A</strain>
    </source>
</reference>
<proteinExistence type="inferred from homology"/>
<dbReference type="PROSITE" id="PS00236">
    <property type="entry name" value="NEUROTR_ION_CHANNEL"/>
    <property type="match status" value="1"/>
</dbReference>
<feature type="transmembrane region" description="Helical" evidence="11">
    <location>
        <begin position="279"/>
        <end position="301"/>
    </location>
</feature>
<comment type="similarity">
    <text evidence="11">Belongs to the ligand-gated ion channel (TC 1.A.9) family.</text>
</comment>
<keyword evidence="15" id="KW-1185">Reference proteome</keyword>
<evidence type="ECO:0000256" key="6">
    <source>
        <dbReference type="ARBA" id="ARBA00022729"/>
    </source>
</evidence>
<dbReference type="InterPro" id="IPR006201">
    <property type="entry name" value="Neur_channel"/>
</dbReference>
<evidence type="ECO:0000256" key="9">
    <source>
        <dbReference type="ARBA" id="ARBA00023136"/>
    </source>
</evidence>
<dbReference type="GO" id="GO:0004888">
    <property type="term" value="F:transmembrane signaling receptor activity"/>
    <property type="evidence" value="ECO:0007669"/>
    <property type="project" value="InterPro"/>
</dbReference>
<dbReference type="SUPFAM" id="SSF63712">
    <property type="entry name" value="Nicotinic receptor ligand binding domain-like"/>
    <property type="match status" value="1"/>
</dbReference>
<dbReference type="InterPro" id="IPR006028">
    <property type="entry name" value="GABAA/Glycine_rcpt"/>
</dbReference>
<feature type="transmembrane region" description="Helical" evidence="11">
    <location>
        <begin position="313"/>
        <end position="330"/>
    </location>
</feature>
<evidence type="ECO:0000256" key="4">
    <source>
        <dbReference type="ARBA" id="ARBA00022475"/>
    </source>
</evidence>
<evidence type="ECO:0000256" key="3">
    <source>
        <dbReference type="ARBA" id="ARBA00022448"/>
    </source>
</evidence>
<dbReference type="SUPFAM" id="SSF90112">
    <property type="entry name" value="Neurotransmitter-gated ion-channel transmembrane pore"/>
    <property type="match status" value="1"/>
</dbReference>
<dbReference type="PRINTS" id="PR00252">
    <property type="entry name" value="NRIONCHANNEL"/>
</dbReference>
<keyword evidence="5 11" id="KW-0812">Transmembrane</keyword>
<dbReference type="CDD" id="cd18990">
    <property type="entry name" value="LGIC_ECD_GABAAR"/>
    <property type="match status" value="1"/>
</dbReference>
<keyword evidence="8 11" id="KW-0406">Ion transport</keyword>
<dbReference type="FunFam" id="2.70.170.10:FF:000054">
    <property type="entry name" value="Ligand-Gated ion Channel"/>
    <property type="match status" value="1"/>
</dbReference>
<evidence type="ECO:0000256" key="7">
    <source>
        <dbReference type="ARBA" id="ARBA00022989"/>
    </source>
</evidence>
<name>A0AA36MF92_CYLNA</name>
<evidence type="ECO:0000256" key="5">
    <source>
        <dbReference type="ARBA" id="ARBA00022692"/>
    </source>
</evidence>
<dbReference type="GO" id="GO:0005230">
    <property type="term" value="F:extracellular ligand-gated monoatomic ion channel activity"/>
    <property type="evidence" value="ECO:0007669"/>
    <property type="project" value="InterPro"/>
</dbReference>
<dbReference type="PANTHER" id="PTHR18945">
    <property type="entry name" value="NEUROTRANSMITTER GATED ION CHANNEL"/>
    <property type="match status" value="1"/>
</dbReference>
<dbReference type="FunFam" id="1.20.58.390:FF:000076">
    <property type="entry name" value="Glutamate-gated chloride channel, putative"/>
    <property type="match status" value="1"/>
</dbReference>
<dbReference type="InterPro" id="IPR036719">
    <property type="entry name" value="Neuro-gated_channel_TM_sf"/>
</dbReference>
<evidence type="ECO:0000256" key="10">
    <source>
        <dbReference type="ARBA" id="ARBA00023303"/>
    </source>
</evidence>
<sequence>MEFVLLSLIIASLFTDSDAVRGALVLKKSHQQSMDSDDNIEELEDFDEEHIRNELDRAGIFEQGETRDFLQFLKMIRYDHRQCPEDETGGPVFVNVSIVVSNIRSVSEVTMDFSLEMFYREEWRDPRLKYSKAKFKNKTEIALHESYSDFLWHPDTFIPNAIASKNPRKQSITHRSLLRLRSDGSVLYSRRLSLVVTCGMDLTLFPFDSQLCKMGIESYGYTADQVRYIWSKGRIKALILHKISLPDFQIKESYVTSRVESYATGDYSRLYVCFLFSRSAGFCFLQLIIPSTAVVITSWVSLWMENETSFQDMISIILTITFLLFSYNEVMPRVSYIKAMDVYLGVCFCIVFCSLIKLAMVKYMRQRLVLTRENTIAAGLIPIIRISNGKENSNSGANVLEHNGVQKTSLSLPPSSLHGVVPLEKLESTISMDSRPKRLEFTPRFIHRFHWISQMSFFFGFVIFCLFYFLVYPNIHTQLIDEDCERAAAEWFAEIK</sequence>
<dbReference type="InterPro" id="IPR006202">
    <property type="entry name" value="Neur_chan_lig-bd"/>
</dbReference>
<dbReference type="InterPro" id="IPR006029">
    <property type="entry name" value="Neurotrans-gated_channel_TM"/>
</dbReference>
<gene>
    <name evidence="14" type="ORF">CYNAS_LOCUS19220</name>
</gene>
<dbReference type="Gene3D" id="2.70.170.10">
    <property type="entry name" value="Neurotransmitter-gated ion-channel ligand-binding domain"/>
    <property type="match status" value="1"/>
</dbReference>
<dbReference type="AlphaFoldDB" id="A0AA36MF92"/>
<evidence type="ECO:0000313" key="15">
    <source>
        <dbReference type="Proteomes" id="UP001176961"/>
    </source>
</evidence>
<dbReference type="Gene3D" id="1.20.58.390">
    <property type="entry name" value="Neurotransmitter-gated ion-channel transmembrane domain"/>
    <property type="match status" value="1"/>
</dbReference>
<organism evidence="14 15">
    <name type="scientific">Cylicocyclus nassatus</name>
    <name type="common">Nematode worm</name>
    <dbReference type="NCBI Taxonomy" id="53992"/>
    <lineage>
        <taxon>Eukaryota</taxon>
        <taxon>Metazoa</taxon>
        <taxon>Ecdysozoa</taxon>
        <taxon>Nematoda</taxon>
        <taxon>Chromadorea</taxon>
        <taxon>Rhabditida</taxon>
        <taxon>Rhabditina</taxon>
        <taxon>Rhabditomorpha</taxon>
        <taxon>Strongyloidea</taxon>
        <taxon>Strongylidae</taxon>
        <taxon>Cylicocyclus</taxon>
    </lineage>
</organism>
<keyword evidence="6 11" id="KW-0732">Signal</keyword>
<evidence type="ECO:0000256" key="2">
    <source>
        <dbReference type="ARBA" id="ARBA00004236"/>
    </source>
</evidence>
<keyword evidence="10 11" id="KW-0407">Ion channel</keyword>
<evidence type="ECO:0000256" key="1">
    <source>
        <dbReference type="ARBA" id="ARBA00004141"/>
    </source>
</evidence>
<dbReference type="PRINTS" id="PR00253">
    <property type="entry name" value="GABAARECEPTR"/>
</dbReference>
<dbReference type="CDD" id="cd19049">
    <property type="entry name" value="LGIC_TM_anion"/>
    <property type="match status" value="1"/>
</dbReference>
<evidence type="ECO:0000313" key="14">
    <source>
        <dbReference type="EMBL" id="CAJ0607237.1"/>
    </source>
</evidence>
<evidence type="ECO:0000259" key="12">
    <source>
        <dbReference type="Pfam" id="PF02931"/>
    </source>
</evidence>
<evidence type="ECO:0000256" key="11">
    <source>
        <dbReference type="RuleBase" id="RU000687"/>
    </source>
</evidence>
<protein>
    <submittedName>
        <fullName evidence="14">Uncharacterized protein</fullName>
    </submittedName>
</protein>
<comment type="subcellular location">
    <subcellularLocation>
        <location evidence="2">Cell membrane</location>
    </subcellularLocation>
    <subcellularLocation>
        <location evidence="1">Membrane</location>
        <topology evidence="1">Multi-pass membrane protein</topology>
    </subcellularLocation>
</comment>
<dbReference type="InterPro" id="IPR018000">
    <property type="entry name" value="Neurotransmitter_ion_chnl_CS"/>
</dbReference>
<dbReference type="InterPro" id="IPR036734">
    <property type="entry name" value="Neur_chan_lig-bd_sf"/>
</dbReference>
<dbReference type="GO" id="GO:0005886">
    <property type="term" value="C:plasma membrane"/>
    <property type="evidence" value="ECO:0007669"/>
    <property type="project" value="UniProtKB-SubCell"/>
</dbReference>
<feature type="signal peptide" evidence="11">
    <location>
        <begin position="1"/>
        <end position="19"/>
    </location>
</feature>
<feature type="chain" id="PRO_5041486949" evidence="11">
    <location>
        <begin position="20"/>
        <end position="496"/>
    </location>
</feature>
<keyword evidence="3 11" id="KW-0813">Transport</keyword>
<feature type="transmembrane region" description="Helical" evidence="11">
    <location>
        <begin position="342"/>
        <end position="360"/>
    </location>
</feature>
<dbReference type="Pfam" id="PF02932">
    <property type="entry name" value="Neur_chan_memb"/>
    <property type="match status" value="1"/>
</dbReference>
<keyword evidence="9 11" id="KW-0472">Membrane</keyword>
<feature type="transmembrane region" description="Helical" evidence="11">
    <location>
        <begin position="451"/>
        <end position="471"/>
    </location>
</feature>
<keyword evidence="4" id="KW-1003">Cell membrane</keyword>
<dbReference type="Pfam" id="PF02931">
    <property type="entry name" value="Neur_chan_LBD"/>
    <property type="match status" value="1"/>
</dbReference>
<keyword evidence="7 11" id="KW-1133">Transmembrane helix</keyword>
<feature type="domain" description="Neurotransmitter-gated ion-channel ligand-binding" evidence="12">
    <location>
        <begin position="77"/>
        <end position="271"/>
    </location>
</feature>